<keyword evidence="3 7" id="KW-0694">RNA-binding</keyword>
<dbReference type="Gene3D" id="3.30.860.10">
    <property type="entry name" value="30s Ribosomal Protein S19, Chain A"/>
    <property type="match status" value="1"/>
</dbReference>
<dbReference type="PRINTS" id="PR00975">
    <property type="entry name" value="RIBOSOMALS19"/>
</dbReference>
<evidence type="ECO:0000313" key="10">
    <source>
        <dbReference type="Proteomes" id="UP000178199"/>
    </source>
</evidence>
<dbReference type="GO" id="GO:0000028">
    <property type="term" value="P:ribosomal small subunit assembly"/>
    <property type="evidence" value="ECO:0007669"/>
    <property type="project" value="TreeGrafter"/>
</dbReference>
<dbReference type="SUPFAM" id="SSF54570">
    <property type="entry name" value="Ribosomal protein S19"/>
    <property type="match status" value="1"/>
</dbReference>
<keyword evidence="4 7" id="KW-0689">Ribosomal protein</keyword>
<name>A0A1G2Q7C4_9BACT</name>
<evidence type="ECO:0000256" key="1">
    <source>
        <dbReference type="ARBA" id="ARBA00007345"/>
    </source>
</evidence>
<evidence type="ECO:0000256" key="7">
    <source>
        <dbReference type="HAMAP-Rule" id="MF_00531"/>
    </source>
</evidence>
<dbReference type="InterPro" id="IPR002222">
    <property type="entry name" value="Ribosomal_uS19"/>
</dbReference>
<keyword evidence="5 7" id="KW-0687">Ribonucleoprotein</keyword>
<protein>
    <recommendedName>
        <fullName evidence="6 7">Small ribosomal subunit protein uS19</fullName>
    </recommendedName>
</protein>
<evidence type="ECO:0000256" key="8">
    <source>
        <dbReference type="RuleBase" id="RU003485"/>
    </source>
</evidence>
<proteinExistence type="inferred from homology"/>
<evidence type="ECO:0000256" key="6">
    <source>
        <dbReference type="ARBA" id="ARBA00035163"/>
    </source>
</evidence>
<organism evidence="9 10">
    <name type="scientific">Candidatus Veblenbacteria bacterium RIFOXYC1_FULL_42_9</name>
    <dbReference type="NCBI Taxonomy" id="1802427"/>
    <lineage>
        <taxon>Bacteria</taxon>
        <taxon>Candidatus Vebleniibacteriota</taxon>
    </lineage>
</organism>
<dbReference type="EMBL" id="MHTD01000022">
    <property type="protein sequence ID" value="OHA55832.1"/>
    <property type="molecule type" value="Genomic_DNA"/>
</dbReference>
<keyword evidence="2 7" id="KW-0699">rRNA-binding</keyword>
<gene>
    <name evidence="7" type="primary">rpsS</name>
    <name evidence="9" type="ORF">A2429_02030</name>
</gene>
<dbReference type="NCBIfam" id="TIGR01050">
    <property type="entry name" value="rpsS_bact"/>
    <property type="match status" value="1"/>
</dbReference>
<accession>A0A1G2Q7C4</accession>
<dbReference type="GO" id="GO:0003735">
    <property type="term" value="F:structural constituent of ribosome"/>
    <property type="evidence" value="ECO:0007669"/>
    <property type="project" value="InterPro"/>
</dbReference>
<dbReference type="GO" id="GO:0015935">
    <property type="term" value="C:small ribosomal subunit"/>
    <property type="evidence" value="ECO:0007669"/>
    <property type="project" value="InterPro"/>
</dbReference>
<comment type="function">
    <text evidence="7">Protein S19 forms a complex with S13 that binds strongly to the 16S ribosomal RNA.</text>
</comment>
<dbReference type="AlphaFoldDB" id="A0A1G2Q7C4"/>
<evidence type="ECO:0000256" key="4">
    <source>
        <dbReference type="ARBA" id="ARBA00022980"/>
    </source>
</evidence>
<dbReference type="InterPro" id="IPR023575">
    <property type="entry name" value="Ribosomal_uS19_SF"/>
</dbReference>
<dbReference type="HAMAP" id="MF_00531">
    <property type="entry name" value="Ribosomal_uS19"/>
    <property type="match status" value="1"/>
</dbReference>
<dbReference type="FunFam" id="3.30.860.10:FF:000001">
    <property type="entry name" value="30S ribosomal protein S19"/>
    <property type="match status" value="1"/>
</dbReference>
<dbReference type="Pfam" id="PF00203">
    <property type="entry name" value="Ribosomal_S19"/>
    <property type="match status" value="1"/>
</dbReference>
<dbReference type="GO" id="GO:0006412">
    <property type="term" value="P:translation"/>
    <property type="evidence" value="ECO:0007669"/>
    <property type="project" value="UniProtKB-UniRule"/>
</dbReference>
<comment type="similarity">
    <text evidence="1 7 8">Belongs to the universal ribosomal protein uS19 family.</text>
</comment>
<dbReference type="InterPro" id="IPR020934">
    <property type="entry name" value="Ribosomal_uS19_CS"/>
</dbReference>
<sequence>MSRSLKKGPFVDAKLLKKLAALKPGDKTVIKTWSRDSVITPEMVGFTIAVHNGRKHLPIFIIEDMVGHHLGEFAPTRKFTGHGGKMAREQAAAAAAAAAAAPAVALATAPAKK</sequence>
<dbReference type="PANTHER" id="PTHR11880">
    <property type="entry name" value="RIBOSOMAL PROTEIN S19P FAMILY MEMBER"/>
    <property type="match status" value="1"/>
</dbReference>
<dbReference type="InterPro" id="IPR005732">
    <property type="entry name" value="Ribosomal_uS19_bac-type"/>
</dbReference>
<dbReference type="PANTHER" id="PTHR11880:SF8">
    <property type="entry name" value="SMALL RIBOSOMAL SUBUNIT PROTEIN US19M"/>
    <property type="match status" value="1"/>
</dbReference>
<evidence type="ECO:0000256" key="5">
    <source>
        <dbReference type="ARBA" id="ARBA00023274"/>
    </source>
</evidence>
<evidence type="ECO:0000256" key="3">
    <source>
        <dbReference type="ARBA" id="ARBA00022884"/>
    </source>
</evidence>
<dbReference type="PROSITE" id="PS00323">
    <property type="entry name" value="RIBOSOMAL_S19"/>
    <property type="match status" value="1"/>
</dbReference>
<comment type="caution">
    <text evidence="9">The sequence shown here is derived from an EMBL/GenBank/DDBJ whole genome shotgun (WGS) entry which is preliminary data.</text>
</comment>
<evidence type="ECO:0000256" key="2">
    <source>
        <dbReference type="ARBA" id="ARBA00022730"/>
    </source>
</evidence>
<reference evidence="9 10" key="1">
    <citation type="journal article" date="2016" name="Nat. Commun.">
        <title>Thousands of microbial genomes shed light on interconnected biogeochemical processes in an aquifer system.</title>
        <authorList>
            <person name="Anantharaman K."/>
            <person name="Brown C.T."/>
            <person name="Hug L.A."/>
            <person name="Sharon I."/>
            <person name="Castelle C.J."/>
            <person name="Probst A.J."/>
            <person name="Thomas B.C."/>
            <person name="Singh A."/>
            <person name="Wilkins M.J."/>
            <person name="Karaoz U."/>
            <person name="Brodie E.L."/>
            <person name="Williams K.H."/>
            <person name="Hubbard S.S."/>
            <person name="Banfield J.F."/>
        </authorList>
    </citation>
    <scope>NUCLEOTIDE SEQUENCE [LARGE SCALE GENOMIC DNA]</scope>
</reference>
<dbReference type="GO" id="GO:0005737">
    <property type="term" value="C:cytoplasm"/>
    <property type="evidence" value="ECO:0007669"/>
    <property type="project" value="UniProtKB-ARBA"/>
</dbReference>
<evidence type="ECO:0000313" key="9">
    <source>
        <dbReference type="EMBL" id="OHA55832.1"/>
    </source>
</evidence>
<dbReference type="GO" id="GO:0019843">
    <property type="term" value="F:rRNA binding"/>
    <property type="evidence" value="ECO:0007669"/>
    <property type="project" value="UniProtKB-UniRule"/>
</dbReference>
<dbReference type="Proteomes" id="UP000178199">
    <property type="component" value="Unassembled WGS sequence"/>
</dbReference>